<feature type="compositionally biased region" description="Polar residues" evidence="2">
    <location>
        <begin position="82"/>
        <end position="91"/>
    </location>
</feature>
<evidence type="ECO:0000256" key="1">
    <source>
        <dbReference type="SAM" id="Coils"/>
    </source>
</evidence>
<dbReference type="OrthoDB" id="425114at2"/>
<feature type="coiled-coil region" evidence="1">
    <location>
        <begin position="42"/>
        <end position="76"/>
    </location>
</feature>
<evidence type="ECO:0000256" key="3">
    <source>
        <dbReference type="SAM" id="Phobius"/>
    </source>
</evidence>
<evidence type="ECO:0000313" key="5">
    <source>
        <dbReference type="Proteomes" id="UP000271624"/>
    </source>
</evidence>
<dbReference type="AlphaFoldDB" id="A0A433VQ75"/>
<dbReference type="EMBL" id="RSCL01000003">
    <property type="protein sequence ID" value="RUT08201.1"/>
    <property type="molecule type" value="Genomic_DNA"/>
</dbReference>
<proteinExistence type="predicted"/>
<protein>
    <submittedName>
        <fullName evidence="4">Uncharacterized protein</fullName>
    </submittedName>
</protein>
<feature type="region of interest" description="Disordered" evidence="2">
    <location>
        <begin position="1"/>
        <end position="21"/>
    </location>
</feature>
<name>A0A433VQ75_9CYAN</name>
<feature type="compositionally biased region" description="Low complexity" evidence="2">
    <location>
        <begin position="100"/>
        <end position="112"/>
    </location>
</feature>
<dbReference type="Proteomes" id="UP000271624">
    <property type="component" value="Unassembled WGS sequence"/>
</dbReference>
<evidence type="ECO:0000313" key="4">
    <source>
        <dbReference type="EMBL" id="RUT08201.1"/>
    </source>
</evidence>
<feature type="compositionally biased region" description="Basic residues" evidence="2">
    <location>
        <begin position="113"/>
        <end position="127"/>
    </location>
</feature>
<feature type="compositionally biased region" description="Polar residues" evidence="2">
    <location>
        <begin position="1"/>
        <end position="19"/>
    </location>
</feature>
<gene>
    <name evidence="4" type="ORF">DSM106972_013690</name>
</gene>
<evidence type="ECO:0000256" key="2">
    <source>
        <dbReference type="SAM" id="MobiDB-lite"/>
    </source>
</evidence>
<reference evidence="4" key="2">
    <citation type="journal article" date="2019" name="Genome Biol. Evol.">
        <title>Day and night: Metabolic profiles and evolutionary relationships of six axenic non-marine cyanobacteria.</title>
        <authorList>
            <person name="Will S.E."/>
            <person name="Henke P."/>
            <person name="Boedeker C."/>
            <person name="Huang S."/>
            <person name="Brinkmann H."/>
            <person name="Rohde M."/>
            <person name="Jarek M."/>
            <person name="Friedl T."/>
            <person name="Seufert S."/>
            <person name="Schumacher M."/>
            <person name="Overmann J."/>
            <person name="Neumann-Schaal M."/>
            <person name="Petersen J."/>
        </authorList>
    </citation>
    <scope>NUCLEOTIDE SEQUENCE [LARGE SCALE GENOMIC DNA]</scope>
    <source>
        <strain evidence="4">PCC 7102</strain>
    </source>
</reference>
<accession>A0A433VQ75</accession>
<dbReference type="RefSeq" id="WP_127080043.1">
    <property type="nucleotide sequence ID" value="NZ_RSCL01000003.1"/>
</dbReference>
<keyword evidence="3" id="KW-0472">Membrane</keyword>
<keyword evidence="3" id="KW-1133">Transmembrane helix</keyword>
<comment type="caution">
    <text evidence="4">The sequence shown here is derived from an EMBL/GenBank/DDBJ whole genome shotgun (WGS) entry which is preliminary data.</text>
</comment>
<keyword evidence="5" id="KW-1185">Reference proteome</keyword>
<reference evidence="4" key="1">
    <citation type="submission" date="2018-12" db="EMBL/GenBank/DDBJ databases">
        <authorList>
            <person name="Will S."/>
            <person name="Neumann-Schaal M."/>
            <person name="Henke P."/>
        </authorList>
    </citation>
    <scope>NUCLEOTIDE SEQUENCE</scope>
    <source>
        <strain evidence="4">PCC 7102</strain>
    </source>
</reference>
<keyword evidence="1" id="KW-0175">Coiled coil</keyword>
<feature type="region of interest" description="Disordered" evidence="2">
    <location>
        <begin position="82"/>
        <end position="138"/>
    </location>
</feature>
<keyword evidence="3" id="KW-0812">Transmembrane</keyword>
<sequence length="201" mass="22681">MRTTVNSVPNTQYSNNQGYPPSVPLSVYRDLAAELQAAQSVVDTLSVKNQHLSQENQLLRQEIAKAVNSVMQLQQLISTQSTNSYNPQVYPTDNERSVNRQPSPQPQQTPKSQPRKQRVAAPKKIKINRAPSPEPTPEYYPMSEPVYIEEQEVRYYPYSNTQKAETNGWMLLVAILLIVITAFGAGYLIVRPLLANHNNSQ</sequence>
<organism evidence="4 5">
    <name type="scientific">Dulcicalothrix desertica PCC 7102</name>
    <dbReference type="NCBI Taxonomy" id="232991"/>
    <lineage>
        <taxon>Bacteria</taxon>
        <taxon>Bacillati</taxon>
        <taxon>Cyanobacteriota</taxon>
        <taxon>Cyanophyceae</taxon>
        <taxon>Nostocales</taxon>
        <taxon>Calotrichaceae</taxon>
        <taxon>Dulcicalothrix</taxon>
    </lineage>
</organism>
<feature type="transmembrane region" description="Helical" evidence="3">
    <location>
        <begin position="169"/>
        <end position="190"/>
    </location>
</feature>